<evidence type="ECO:0000313" key="2">
    <source>
        <dbReference type="EMBL" id="MDT8759247.1"/>
    </source>
</evidence>
<feature type="signal peptide" evidence="1">
    <location>
        <begin position="1"/>
        <end position="19"/>
    </location>
</feature>
<gene>
    <name evidence="2" type="ORF">MZO42_11115</name>
</gene>
<reference evidence="2" key="1">
    <citation type="submission" date="2022-04" db="EMBL/GenBank/DDBJ databases">
        <title>Tomato heritable bacteria conferring resistance against bacterial wilt.</title>
        <authorList>
            <person name="Yin J."/>
        </authorList>
    </citation>
    <scope>NUCLEOTIDE SEQUENCE</scope>
    <source>
        <strain evidence="2">Cra20</strain>
    </source>
</reference>
<organism evidence="2">
    <name type="scientific">Sphingomonas psychrotolerans</name>
    <dbReference type="NCBI Taxonomy" id="1327635"/>
    <lineage>
        <taxon>Bacteria</taxon>
        <taxon>Pseudomonadati</taxon>
        <taxon>Pseudomonadota</taxon>
        <taxon>Alphaproteobacteria</taxon>
        <taxon>Sphingomonadales</taxon>
        <taxon>Sphingomonadaceae</taxon>
        <taxon>Sphingomonas</taxon>
    </lineage>
</organism>
<protein>
    <submittedName>
        <fullName evidence="2">Copper-binding protein</fullName>
    </submittedName>
</protein>
<dbReference type="SUPFAM" id="SSF49503">
    <property type="entry name" value="Cupredoxins"/>
    <property type="match status" value="1"/>
</dbReference>
<sequence>MPLRLATLLFLVLTAAAPAERRIDVALSNFRIAPGTIALIHGQPYVLHLSSSGGHSFVAKAFFAAATLAATDRARIKSGKIELASGQSVELHFIAPAPGSYPIKCTHFLHASFGMTGKFVVR</sequence>
<name>A0ABU3N453_9SPHN</name>
<feature type="chain" id="PRO_5047533809" evidence="1">
    <location>
        <begin position="20"/>
        <end position="122"/>
    </location>
</feature>
<comment type="caution">
    <text evidence="2">The sequence shown here is derived from an EMBL/GenBank/DDBJ whole genome shotgun (WGS) entry which is preliminary data.</text>
</comment>
<evidence type="ECO:0000256" key="1">
    <source>
        <dbReference type="SAM" id="SignalP"/>
    </source>
</evidence>
<dbReference type="InterPro" id="IPR008972">
    <property type="entry name" value="Cupredoxin"/>
</dbReference>
<proteinExistence type="predicted"/>
<dbReference type="Gene3D" id="2.60.40.420">
    <property type="entry name" value="Cupredoxins - blue copper proteins"/>
    <property type="match status" value="1"/>
</dbReference>
<keyword evidence="1" id="KW-0732">Signal</keyword>
<dbReference type="EMBL" id="JALMLT010000002">
    <property type="protein sequence ID" value="MDT8759247.1"/>
    <property type="molecule type" value="Genomic_DNA"/>
</dbReference>
<accession>A0ABU3N453</accession>